<reference evidence="2" key="1">
    <citation type="journal article" date="2023" name="GigaByte">
        <title>Genome assembly of the bearded iris, Iris pallida Lam.</title>
        <authorList>
            <person name="Bruccoleri R.E."/>
            <person name="Oakeley E.J."/>
            <person name="Faust A.M.E."/>
            <person name="Altorfer M."/>
            <person name="Dessus-Babus S."/>
            <person name="Burckhardt D."/>
            <person name="Oertli M."/>
            <person name="Naumann U."/>
            <person name="Petersen F."/>
            <person name="Wong J."/>
        </authorList>
    </citation>
    <scope>NUCLEOTIDE SEQUENCE</scope>
    <source>
        <strain evidence="2">GSM-AAB239-AS_SAM_17_03QT</strain>
    </source>
</reference>
<proteinExistence type="predicted"/>
<feature type="transmembrane region" description="Helical" evidence="1">
    <location>
        <begin position="155"/>
        <end position="176"/>
    </location>
</feature>
<reference evidence="2" key="2">
    <citation type="submission" date="2023-04" db="EMBL/GenBank/DDBJ databases">
        <authorList>
            <person name="Bruccoleri R.E."/>
            <person name="Oakeley E.J."/>
            <person name="Faust A.-M."/>
            <person name="Dessus-Babus S."/>
            <person name="Altorfer M."/>
            <person name="Burckhardt D."/>
            <person name="Oertli M."/>
            <person name="Naumann U."/>
            <person name="Petersen F."/>
            <person name="Wong J."/>
        </authorList>
    </citation>
    <scope>NUCLEOTIDE SEQUENCE</scope>
    <source>
        <strain evidence="2">GSM-AAB239-AS_SAM_17_03QT</strain>
        <tissue evidence="2">Leaf</tissue>
    </source>
</reference>
<keyword evidence="1" id="KW-0472">Membrane</keyword>
<feature type="transmembrane region" description="Helical" evidence="1">
    <location>
        <begin position="125"/>
        <end position="149"/>
    </location>
</feature>
<dbReference type="Proteomes" id="UP001140949">
    <property type="component" value="Unassembled WGS sequence"/>
</dbReference>
<keyword evidence="3" id="KW-1185">Reference proteome</keyword>
<feature type="transmembrane region" description="Helical" evidence="1">
    <location>
        <begin position="53"/>
        <end position="70"/>
    </location>
</feature>
<name>A0AAX6HE44_IRIPA</name>
<gene>
    <name evidence="2" type="ORF">M6B38_317425</name>
</gene>
<dbReference type="AlphaFoldDB" id="A0AAX6HE44"/>
<protein>
    <recommendedName>
        <fullName evidence="4">Transmembrane protein</fullName>
    </recommendedName>
</protein>
<evidence type="ECO:0000313" key="2">
    <source>
        <dbReference type="EMBL" id="KAJ6838938.1"/>
    </source>
</evidence>
<dbReference type="Pfam" id="PF20479">
    <property type="entry name" value="TMEM128"/>
    <property type="match status" value="1"/>
</dbReference>
<evidence type="ECO:0000256" key="1">
    <source>
        <dbReference type="SAM" id="Phobius"/>
    </source>
</evidence>
<accession>A0AAX6HE44</accession>
<sequence>MSGGTPVGGGGYMRQRHSQGYWSGGDDLEDDASSRAPNTMLSSAPPARTWTRALENFLWITSAAFAVYYGDRRSNMVSLLWSDERIRRTALHLGLVSTVVNVGLVVYTTCFPLSCPPKSYDKSEALPAAAPLLISLGFLSFCLFSYALWPIWSFLTIPLLFTLLMASLVISPYLLIGPLRPQSVTLRAD</sequence>
<dbReference type="InterPro" id="IPR033579">
    <property type="entry name" value="TMEM128"/>
</dbReference>
<dbReference type="EMBL" id="JANAVB010010375">
    <property type="protein sequence ID" value="KAJ6838938.1"/>
    <property type="molecule type" value="Genomic_DNA"/>
</dbReference>
<dbReference type="PANTHER" id="PTHR31134">
    <property type="entry name" value="TRANSMEMBRANE PROTEIN 128"/>
    <property type="match status" value="1"/>
</dbReference>
<organism evidence="2 3">
    <name type="scientific">Iris pallida</name>
    <name type="common">Sweet iris</name>
    <dbReference type="NCBI Taxonomy" id="29817"/>
    <lineage>
        <taxon>Eukaryota</taxon>
        <taxon>Viridiplantae</taxon>
        <taxon>Streptophyta</taxon>
        <taxon>Embryophyta</taxon>
        <taxon>Tracheophyta</taxon>
        <taxon>Spermatophyta</taxon>
        <taxon>Magnoliopsida</taxon>
        <taxon>Liliopsida</taxon>
        <taxon>Asparagales</taxon>
        <taxon>Iridaceae</taxon>
        <taxon>Iridoideae</taxon>
        <taxon>Irideae</taxon>
        <taxon>Iris</taxon>
    </lineage>
</organism>
<keyword evidence="1" id="KW-1133">Transmembrane helix</keyword>
<keyword evidence="1" id="KW-0812">Transmembrane</keyword>
<evidence type="ECO:0008006" key="4">
    <source>
        <dbReference type="Google" id="ProtNLM"/>
    </source>
</evidence>
<evidence type="ECO:0000313" key="3">
    <source>
        <dbReference type="Proteomes" id="UP001140949"/>
    </source>
</evidence>
<dbReference type="PANTHER" id="PTHR31134:SF1">
    <property type="entry name" value="TRANSMEMBRANE PROTEIN 128"/>
    <property type="match status" value="1"/>
</dbReference>
<feature type="transmembrane region" description="Helical" evidence="1">
    <location>
        <begin position="90"/>
        <end position="113"/>
    </location>
</feature>
<comment type="caution">
    <text evidence="2">The sequence shown here is derived from an EMBL/GenBank/DDBJ whole genome shotgun (WGS) entry which is preliminary data.</text>
</comment>